<dbReference type="EMBL" id="EF087315">
    <property type="protein sequence ID" value="ABK26563.1"/>
    <property type="molecule type" value="mRNA"/>
</dbReference>
<evidence type="ECO:0000256" key="1">
    <source>
        <dbReference type="SAM" id="MobiDB-lite"/>
    </source>
</evidence>
<protein>
    <submittedName>
        <fullName evidence="2">Uncharacterized protein</fullName>
    </submittedName>
</protein>
<name>A9P102_PICSI</name>
<feature type="region of interest" description="Disordered" evidence="1">
    <location>
        <begin position="1"/>
        <end position="20"/>
    </location>
</feature>
<reference evidence="2" key="1">
    <citation type="journal article" date="2008" name="BMC Genomics">
        <title>A conifer genomics resource of 200,000 spruce (Picea spp.) ESTs and 6,464 high-quality, sequence-finished full-length cDNAs for Sitka spruce (Picea sitchensis).</title>
        <authorList>
            <person name="Ralph S.G."/>
            <person name="Chun H.J."/>
            <person name="Kolosova N."/>
            <person name="Cooper D."/>
            <person name="Oddy C."/>
            <person name="Ritland C.E."/>
            <person name="Kirkpatrick R."/>
            <person name="Moore R."/>
            <person name="Barber S."/>
            <person name="Holt R.A."/>
            <person name="Jones S.J."/>
            <person name="Marra M.A."/>
            <person name="Douglas C.J."/>
            <person name="Ritland K."/>
            <person name="Bohlmann J."/>
        </authorList>
    </citation>
    <scope>NUCLEOTIDE SEQUENCE</scope>
    <source>
        <tissue evidence="2">Green portion of the leader tissue</tissue>
    </source>
</reference>
<sequence length="258" mass="29175">MFTAESMGSDKEENQSFIAERTPVLASSSITSKYSSITARDASYKSGKSLDRSVSEEKAEDALLFPERKLGNYETSKAKIIKEHEMDDWKTAASKENECQRELQNRFWWMDLPYVMCIGLYRNNKGEVLKGLYSLEMVPGIESASKPGPYHTIAFQDHADARNFCYILQSHYNDLGDASVHVIPLSSKEFYEEAMSTAFRVTVIKKGELRLHIGQPVEEVESRIIKIGSAIYSEKNIDNQALDIDSFHAFGNRTFSPA</sequence>
<dbReference type="PANTHER" id="PTHR34962:SF1">
    <property type="entry name" value="EMBRYO DEFECTIVE 1703-RELATED"/>
    <property type="match status" value="1"/>
</dbReference>
<proteinExistence type="evidence at transcript level"/>
<dbReference type="AlphaFoldDB" id="A9P102"/>
<evidence type="ECO:0000313" key="2">
    <source>
        <dbReference type="EMBL" id="ABK26563.1"/>
    </source>
</evidence>
<accession>A9P102</accession>
<dbReference type="PANTHER" id="PTHR34962">
    <property type="entry name" value="EMBRYO DEFECTIVE 1703-RELATED"/>
    <property type="match status" value="1"/>
</dbReference>
<organism evidence="2">
    <name type="scientific">Picea sitchensis</name>
    <name type="common">Sitka spruce</name>
    <name type="synonym">Pinus sitchensis</name>
    <dbReference type="NCBI Taxonomy" id="3332"/>
    <lineage>
        <taxon>Eukaryota</taxon>
        <taxon>Viridiplantae</taxon>
        <taxon>Streptophyta</taxon>
        <taxon>Embryophyta</taxon>
        <taxon>Tracheophyta</taxon>
        <taxon>Spermatophyta</taxon>
        <taxon>Pinopsida</taxon>
        <taxon>Pinidae</taxon>
        <taxon>Conifers I</taxon>
        <taxon>Pinales</taxon>
        <taxon>Pinaceae</taxon>
        <taxon>Picea</taxon>
    </lineage>
</organism>